<evidence type="ECO:0000313" key="1">
    <source>
        <dbReference type="EMBL" id="ACP35555.1"/>
    </source>
</evidence>
<evidence type="ECO:0000313" key="2">
    <source>
        <dbReference type="Proteomes" id="UP000001747"/>
    </source>
</evidence>
<dbReference type="AlphaFoldDB" id="C3MQ92"/>
<gene>
    <name evidence="1" type="ordered locus">LS215_2986</name>
</gene>
<dbReference type="Proteomes" id="UP000001747">
    <property type="component" value="Chromosome"/>
</dbReference>
<proteinExistence type="predicted"/>
<dbReference type="HOGENOM" id="CLU_3353972_0_0_2"/>
<name>C3MQ92_SACI2</name>
<dbReference type="EMBL" id="CP001399">
    <property type="protein sequence ID" value="ACP35555.1"/>
    <property type="molecule type" value="Genomic_DNA"/>
</dbReference>
<sequence length="36" mass="4369">MALISLQERHKEEIQAIEKLQKKKQKMHIKLDKQII</sequence>
<organism evidence="1 2">
    <name type="scientific">Saccharolobus islandicus (strain L.S.2.15 / Lassen #1)</name>
    <name type="common">Sulfolobus islandicus</name>
    <dbReference type="NCBI Taxonomy" id="429572"/>
    <lineage>
        <taxon>Archaea</taxon>
        <taxon>Thermoproteota</taxon>
        <taxon>Thermoprotei</taxon>
        <taxon>Sulfolobales</taxon>
        <taxon>Sulfolobaceae</taxon>
        <taxon>Saccharolobus</taxon>
    </lineage>
</organism>
<accession>C3MQ92</accession>
<reference evidence="1 2" key="1">
    <citation type="journal article" date="2009" name="Proc. Natl. Acad. Sci. U.S.A.">
        <title>Biogeography of the Sulfolobus islandicus pan-genome.</title>
        <authorList>
            <person name="Reno M.L."/>
            <person name="Held N.L."/>
            <person name="Fields C.J."/>
            <person name="Burke P.V."/>
            <person name="Whitaker R.J."/>
        </authorList>
    </citation>
    <scope>NUCLEOTIDE SEQUENCE [LARGE SCALE GENOMIC DNA]</scope>
    <source>
        <strain evidence="2">L.S.2.15 / Lassen #1</strain>
    </source>
</reference>
<dbReference type="KEGG" id="sis:LS215_2986"/>
<protein>
    <submittedName>
        <fullName evidence="1">Uncharacterized protein</fullName>
    </submittedName>
</protein>